<gene>
    <name evidence="2" type="ORF">CEO22_270</name>
</gene>
<comment type="caution">
    <text evidence="2">The sequence shown here is derived from an EMBL/GenBank/DDBJ whole genome shotgun (WGS) entry which is preliminary data.</text>
</comment>
<evidence type="ECO:0008006" key="4">
    <source>
        <dbReference type="Google" id="ProtNLM"/>
    </source>
</evidence>
<dbReference type="AlphaFoldDB" id="A0A554JCJ0"/>
<evidence type="ECO:0000313" key="3">
    <source>
        <dbReference type="Proteomes" id="UP000316253"/>
    </source>
</evidence>
<reference evidence="2 3" key="1">
    <citation type="submission" date="2017-08" db="EMBL/GenBank/DDBJ databases">
        <title>Mechanisms for carbon and nitrogen cycling indicate functional differentiation within the Candidate Phyla Radiation.</title>
        <authorList>
            <person name="Danczak R.E."/>
            <person name="Johnston M.D."/>
            <person name="Kenah C."/>
            <person name="Slattery M."/>
            <person name="Wrighton K.C."/>
            <person name="Wilkins M.J."/>
        </authorList>
    </citation>
    <scope>NUCLEOTIDE SEQUENCE [LARGE SCALE GENOMIC DNA]</scope>
    <source>
        <strain evidence="2">Gr01-1014_85</strain>
    </source>
</reference>
<feature type="transmembrane region" description="Helical" evidence="1">
    <location>
        <begin position="30"/>
        <end position="54"/>
    </location>
</feature>
<keyword evidence="1" id="KW-0472">Membrane</keyword>
<keyword evidence="1" id="KW-1133">Transmembrane helix</keyword>
<keyword evidence="1" id="KW-0812">Transmembrane</keyword>
<dbReference type="EMBL" id="VMFD01000019">
    <property type="protein sequence ID" value="TSC66000.1"/>
    <property type="molecule type" value="Genomic_DNA"/>
</dbReference>
<evidence type="ECO:0000313" key="2">
    <source>
        <dbReference type="EMBL" id="TSC66000.1"/>
    </source>
</evidence>
<protein>
    <recommendedName>
        <fullName evidence="4">DUF4383 domain-containing protein</fullName>
    </recommendedName>
</protein>
<evidence type="ECO:0000256" key="1">
    <source>
        <dbReference type="SAM" id="Phobius"/>
    </source>
</evidence>
<name>A0A554JCJ0_9BACT</name>
<proteinExistence type="predicted"/>
<feature type="transmembrane region" description="Helical" evidence="1">
    <location>
        <begin position="66"/>
        <end position="84"/>
    </location>
</feature>
<organism evidence="2 3">
    <name type="scientific">Candidatus Berkelbacteria bacterium Gr01-1014_85</name>
    <dbReference type="NCBI Taxonomy" id="2017150"/>
    <lineage>
        <taxon>Bacteria</taxon>
        <taxon>Candidatus Berkelbacteria</taxon>
    </lineage>
</organism>
<feature type="transmembrane region" description="Helical" evidence="1">
    <location>
        <begin position="90"/>
        <end position="116"/>
    </location>
</feature>
<dbReference type="Proteomes" id="UP000316253">
    <property type="component" value="Unassembled WGS sequence"/>
</dbReference>
<sequence length="123" mass="12735">MAKTIALVLGIVFVLVGVLGFVPALTPDGNLLGIFGVDAIHNIIHILSGAAAIFAATNSYGATRMYFQVFGVIYALVAILGFITADGEKILGLIASNTADTWLHVAIAAVALYVGYGPKEDNA</sequence>
<accession>A0A554JCJ0</accession>
<dbReference type="Pfam" id="PF14325">
    <property type="entry name" value="DUF4383"/>
    <property type="match status" value="1"/>
</dbReference>